<dbReference type="InterPro" id="IPR036950">
    <property type="entry name" value="PBP_transglycosylase"/>
</dbReference>
<dbReference type="SUPFAM" id="SSF56601">
    <property type="entry name" value="beta-lactamase/transpeptidase-like"/>
    <property type="match status" value="1"/>
</dbReference>
<dbReference type="GO" id="GO:0008955">
    <property type="term" value="F:peptidoglycan glycosyltransferase activity"/>
    <property type="evidence" value="ECO:0007669"/>
    <property type="project" value="UniProtKB-EC"/>
</dbReference>
<evidence type="ECO:0000256" key="15">
    <source>
        <dbReference type="SAM" id="MobiDB-lite"/>
    </source>
</evidence>
<comment type="caution">
    <text evidence="19">The sequence shown here is derived from an EMBL/GenBank/DDBJ whole genome shotgun (WGS) entry which is preliminary data.</text>
</comment>
<evidence type="ECO:0000256" key="7">
    <source>
        <dbReference type="ARBA" id="ARBA00022801"/>
    </source>
</evidence>
<feature type="domain" description="Penicillin-binding protein transpeptidase" evidence="17">
    <location>
        <begin position="358"/>
        <end position="625"/>
    </location>
</feature>
<keyword evidence="9" id="KW-0573">Peptidoglycan synthesis</keyword>
<dbReference type="Pfam" id="PF00905">
    <property type="entry name" value="Transpeptidase"/>
    <property type="match status" value="1"/>
</dbReference>
<organism evidence="19 20">
    <name type="scientific">Candidatus Sungbacteria bacterium RIFCSPLOWO2_12_FULL_41_11</name>
    <dbReference type="NCBI Taxonomy" id="1802286"/>
    <lineage>
        <taxon>Bacteria</taxon>
        <taxon>Candidatus Sungiibacteriota</taxon>
    </lineage>
</organism>
<keyword evidence="5" id="KW-0328">Glycosyltransferase</keyword>
<evidence type="ECO:0000256" key="6">
    <source>
        <dbReference type="ARBA" id="ARBA00022679"/>
    </source>
</evidence>
<evidence type="ECO:0000256" key="11">
    <source>
        <dbReference type="ARBA" id="ARBA00023268"/>
    </source>
</evidence>
<dbReference type="InterPro" id="IPR050396">
    <property type="entry name" value="Glycosyltr_51/Transpeptidase"/>
</dbReference>
<evidence type="ECO:0000256" key="13">
    <source>
        <dbReference type="ARBA" id="ARBA00044770"/>
    </source>
</evidence>
<evidence type="ECO:0000313" key="19">
    <source>
        <dbReference type="EMBL" id="OHA13180.1"/>
    </source>
</evidence>
<keyword evidence="16" id="KW-0812">Transmembrane</keyword>
<dbReference type="GO" id="GO:0030288">
    <property type="term" value="C:outer membrane-bounded periplasmic space"/>
    <property type="evidence" value="ECO:0007669"/>
    <property type="project" value="TreeGrafter"/>
</dbReference>
<dbReference type="PANTHER" id="PTHR32282">
    <property type="entry name" value="BINDING PROTEIN TRANSPEPTIDASE, PUTATIVE-RELATED"/>
    <property type="match status" value="1"/>
</dbReference>
<evidence type="ECO:0000256" key="4">
    <source>
        <dbReference type="ARBA" id="ARBA00022670"/>
    </source>
</evidence>
<keyword evidence="4" id="KW-0645">Protease</keyword>
<evidence type="ECO:0000256" key="2">
    <source>
        <dbReference type="ARBA" id="ARBA00022475"/>
    </source>
</evidence>
<comment type="subcellular location">
    <subcellularLocation>
        <location evidence="1">Cell membrane</location>
    </subcellularLocation>
</comment>
<keyword evidence="11" id="KW-0511">Multifunctional enzyme</keyword>
<dbReference type="AlphaFoldDB" id="A0A1G2LNJ1"/>
<dbReference type="InterPro" id="IPR023346">
    <property type="entry name" value="Lysozyme-like_dom_sf"/>
</dbReference>
<dbReference type="InterPro" id="IPR001460">
    <property type="entry name" value="PCN-bd_Tpept"/>
</dbReference>
<keyword evidence="8" id="KW-0133">Cell shape</keyword>
<dbReference type="PANTHER" id="PTHR32282:SF11">
    <property type="entry name" value="PENICILLIN-BINDING PROTEIN 1B"/>
    <property type="match status" value="1"/>
</dbReference>
<dbReference type="Proteomes" id="UP000177171">
    <property type="component" value="Unassembled WGS sequence"/>
</dbReference>
<dbReference type="EC" id="2.4.99.28" evidence="13"/>
<dbReference type="GO" id="GO:0006508">
    <property type="term" value="P:proteolysis"/>
    <property type="evidence" value="ECO:0007669"/>
    <property type="project" value="UniProtKB-KW"/>
</dbReference>
<evidence type="ECO:0000256" key="12">
    <source>
        <dbReference type="ARBA" id="ARBA00023316"/>
    </source>
</evidence>
<keyword evidence="2" id="KW-1003">Cell membrane</keyword>
<feature type="transmembrane region" description="Helical" evidence="16">
    <location>
        <begin position="9"/>
        <end position="30"/>
    </location>
</feature>
<protein>
    <recommendedName>
        <fullName evidence="13">peptidoglycan glycosyltransferase</fullName>
        <ecNumber evidence="13">2.4.99.28</ecNumber>
    </recommendedName>
</protein>
<evidence type="ECO:0000256" key="16">
    <source>
        <dbReference type="SAM" id="Phobius"/>
    </source>
</evidence>
<dbReference type="Gene3D" id="3.40.710.10">
    <property type="entry name" value="DD-peptidase/beta-lactamase superfamily"/>
    <property type="match status" value="1"/>
</dbReference>
<dbReference type="GO" id="GO:0004180">
    <property type="term" value="F:carboxypeptidase activity"/>
    <property type="evidence" value="ECO:0007669"/>
    <property type="project" value="UniProtKB-KW"/>
</dbReference>
<evidence type="ECO:0000313" key="20">
    <source>
        <dbReference type="Proteomes" id="UP000177171"/>
    </source>
</evidence>
<comment type="catalytic activity">
    <reaction evidence="14">
        <text>[GlcNAc-(1-&gt;4)-Mur2Ac(oyl-L-Ala-gamma-D-Glu-L-Lys-D-Ala-D-Ala)](n)-di-trans,octa-cis-undecaprenyl diphosphate + beta-D-GlcNAc-(1-&gt;4)-Mur2Ac(oyl-L-Ala-gamma-D-Glu-L-Lys-D-Ala-D-Ala)-di-trans,octa-cis-undecaprenyl diphosphate = [GlcNAc-(1-&gt;4)-Mur2Ac(oyl-L-Ala-gamma-D-Glu-L-Lys-D-Ala-D-Ala)](n+1)-di-trans,octa-cis-undecaprenyl diphosphate + di-trans,octa-cis-undecaprenyl diphosphate + H(+)</text>
        <dbReference type="Rhea" id="RHEA:23708"/>
        <dbReference type="Rhea" id="RHEA-COMP:9602"/>
        <dbReference type="Rhea" id="RHEA-COMP:9603"/>
        <dbReference type="ChEBI" id="CHEBI:15378"/>
        <dbReference type="ChEBI" id="CHEBI:58405"/>
        <dbReference type="ChEBI" id="CHEBI:60033"/>
        <dbReference type="ChEBI" id="CHEBI:78435"/>
        <dbReference type="EC" id="2.4.99.28"/>
    </reaction>
</comment>
<reference evidence="19 20" key="1">
    <citation type="journal article" date="2016" name="Nat. Commun.">
        <title>Thousands of microbial genomes shed light on interconnected biogeochemical processes in an aquifer system.</title>
        <authorList>
            <person name="Anantharaman K."/>
            <person name="Brown C.T."/>
            <person name="Hug L.A."/>
            <person name="Sharon I."/>
            <person name="Castelle C.J."/>
            <person name="Probst A.J."/>
            <person name="Thomas B.C."/>
            <person name="Singh A."/>
            <person name="Wilkins M.J."/>
            <person name="Karaoz U."/>
            <person name="Brodie E.L."/>
            <person name="Williams K.H."/>
            <person name="Hubbard S.S."/>
            <person name="Banfield J.F."/>
        </authorList>
    </citation>
    <scope>NUCLEOTIDE SEQUENCE [LARGE SCALE GENOMIC DNA]</scope>
</reference>
<evidence type="ECO:0000259" key="17">
    <source>
        <dbReference type="Pfam" id="PF00905"/>
    </source>
</evidence>
<dbReference type="Pfam" id="PF00912">
    <property type="entry name" value="Transgly"/>
    <property type="match status" value="1"/>
</dbReference>
<keyword evidence="3" id="KW-0121">Carboxypeptidase</keyword>
<feature type="region of interest" description="Disordered" evidence="15">
    <location>
        <begin position="673"/>
        <end position="704"/>
    </location>
</feature>
<evidence type="ECO:0000256" key="9">
    <source>
        <dbReference type="ARBA" id="ARBA00022984"/>
    </source>
</evidence>
<dbReference type="GO" id="GO:0071555">
    <property type="term" value="P:cell wall organization"/>
    <property type="evidence" value="ECO:0007669"/>
    <property type="project" value="UniProtKB-KW"/>
</dbReference>
<sequence>MKKRLKKWLIIFGVGFTLKIMLAILLFYYFSDLLAKPNMESLLNYRPPATTIVYDENWEEIGGFAKENRIVIPLSEMGETVQKVFIAAEDKRFFAEEPEGNFCGLARSVVEKFHVSVDPCSLYRSVLRNIKEHRPAEGASTIPQQLAQIAVIQENDVEQNLVRQSLWRKKIRKAVIAYYIEKNLSKEQILELWLNHMYLGNGNFGVEAASLWYFQKSAKELTIPETAMLAGLIRSPSRSPFNEGMKEKAEKLRTRVLKQLLDEKIISNAEFSAFIKHPLPPAPPQENHRFPNSHILEYVRQQLKLRYDENEVWMGGLKIQLTINKYLQEFAETAVGEAIAEYHKRHPVSEEKTEKITGALVIMQVATGEIKAWVNSEDFEQDKFDRVYQAKRQPGSAFKAIVYTAAVKNGAKLDCNDEGEGKCKTQDVRTICLNMGKDKPKKCIQNYPYKNIPRYRGETELKIALWESRNAATVCLVTRCKLLNIKEVNELAKKMGISTALYDYPTTAIGASEVTLMDLTKAINIIANFGGKIEPYMIETIFDRNDKEIERYKPQEDEKILDESTALQMVRGLRGVVEYRHGTAYRANWKRLNPEFKCPAAGKTGTATNEKGQATDNWFIGFTPSYIFGGWMGFDKKLPLGEEETGGKNILPLFIKIMNEIYKDGSCEIFPENTDPFKPFSMKNKGPESTSQQESENEQFNESD</sequence>
<dbReference type="GO" id="GO:0008360">
    <property type="term" value="P:regulation of cell shape"/>
    <property type="evidence" value="ECO:0007669"/>
    <property type="project" value="UniProtKB-KW"/>
</dbReference>
<keyword evidence="12" id="KW-0961">Cell wall biogenesis/degradation</keyword>
<name>A0A1G2LNJ1_9BACT</name>
<feature type="domain" description="Glycosyl transferase family 51" evidence="18">
    <location>
        <begin position="62"/>
        <end position="260"/>
    </location>
</feature>
<keyword evidence="10 16" id="KW-0472">Membrane</keyword>
<dbReference type="Gene3D" id="1.10.3810.10">
    <property type="entry name" value="Biosynthetic peptidoglycan transglycosylase-like"/>
    <property type="match status" value="1"/>
</dbReference>
<dbReference type="SUPFAM" id="SSF53955">
    <property type="entry name" value="Lysozyme-like"/>
    <property type="match status" value="1"/>
</dbReference>
<evidence type="ECO:0000256" key="1">
    <source>
        <dbReference type="ARBA" id="ARBA00004236"/>
    </source>
</evidence>
<evidence type="ECO:0000256" key="3">
    <source>
        <dbReference type="ARBA" id="ARBA00022645"/>
    </source>
</evidence>
<dbReference type="EMBL" id="MHQY01000033">
    <property type="protein sequence ID" value="OHA13180.1"/>
    <property type="molecule type" value="Genomic_DNA"/>
</dbReference>
<evidence type="ECO:0000259" key="18">
    <source>
        <dbReference type="Pfam" id="PF00912"/>
    </source>
</evidence>
<accession>A0A1G2LNJ1</accession>
<evidence type="ECO:0000256" key="14">
    <source>
        <dbReference type="ARBA" id="ARBA00049902"/>
    </source>
</evidence>
<dbReference type="GO" id="GO:0005886">
    <property type="term" value="C:plasma membrane"/>
    <property type="evidence" value="ECO:0007669"/>
    <property type="project" value="UniProtKB-SubCell"/>
</dbReference>
<evidence type="ECO:0000256" key="10">
    <source>
        <dbReference type="ARBA" id="ARBA00023136"/>
    </source>
</evidence>
<dbReference type="InterPro" id="IPR012338">
    <property type="entry name" value="Beta-lactam/transpept-like"/>
</dbReference>
<feature type="compositionally biased region" description="Acidic residues" evidence="15">
    <location>
        <begin position="695"/>
        <end position="704"/>
    </location>
</feature>
<evidence type="ECO:0000256" key="8">
    <source>
        <dbReference type="ARBA" id="ARBA00022960"/>
    </source>
</evidence>
<evidence type="ECO:0000256" key="5">
    <source>
        <dbReference type="ARBA" id="ARBA00022676"/>
    </source>
</evidence>
<keyword evidence="16" id="KW-1133">Transmembrane helix</keyword>
<gene>
    <name evidence="19" type="ORF">A3G49_02340</name>
</gene>
<dbReference type="InterPro" id="IPR001264">
    <property type="entry name" value="Glyco_trans_51"/>
</dbReference>
<keyword evidence="7" id="KW-0378">Hydrolase</keyword>
<dbReference type="GO" id="GO:0009252">
    <property type="term" value="P:peptidoglycan biosynthetic process"/>
    <property type="evidence" value="ECO:0007669"/>
    <property type="project" value="UniProtKB-KW"/>
</dbReference>
<dbReference type="GO" id="GO:0008658">
    <property type="term" value="F:penicillin binding"/>
    <property type="evidence" value="ECO:0007669"/>
    <property type="project" value="InterPro"/>
</dbReference>
<keyword evidence="6" id="KW-0808">Transferase</keyword>
<proteinExistence type="predicted"/>